<dbReference type="RefSeq" id="WP_379140878.1">
    <property type="nucleotide sequence ID" value="NZ_JBHUEN010000016.1"/>
</dbReference>
<dbReference type="InterPro" id="IPR000121">
    <property type="entry name" value="PEP_util_C"/>
</dbReference>
<keyword evidence="20" id="KW-1185">Reference proteome</keyword>
<dbReference type="PRINTS" id="PR00107">
    <property type="entry name" value="PHOSPHOCPHPR"/>
</dbReference>
<dbReference type="InterPro" id="IPR024692">
    <property type="entry name" value="PTS_EI"/>
</dbReference>
<comment type="catalytic activity">
    <reaction evidence="1 16">
        <text>L-histidyl-[protein] + phosphoenolpyruvate = N(pros)-phospho-L-histidyl-[protein] + pyruvate</text>
        <dbReference type="Rhea" id="RHEA:23880"/>
        <dbReference type="Rhea" id="RHEA-COMP:9745"/>
        <dbReference type="Rhea" id="RHEA-COMP:9746"/>
        <dbReference type="ChEBI" id="CHEBI:15361"/>
        <dbReference type="ChEBI" id="CHEBI:29979"/>
        <dbReference type="ChEBI" id="CHEBI:58702"/>
        <dbReference type="ChEBI" id="CHEBI:64837"/>
        <dbReference type="EC" id="2.7.3.9"/>
    </reaction>
</comment>
<dbReference type="InterPro" id="IPR015813">
    <property type="entry name" value="Pyrv/PenolPyrv_kinase-like_dom"/>
</dbReference>
<dbReference type="SUPFAM" id="SSF47831">
    <property type="entry name" value="Enzyme I of the PEP:sugar phosphotransferase system HPr-binding (sub)domain"/>
    <property type="match status" value="1"/>
</dbReference>
<evidence type="ECO:0000256" key="10">
    <source>
        <dbReference type="ARBA" id="ARBA00022679"/>
    </source>
</evidence>
<evidence type="ECO:0000256" key="5">
    <source>
        <dbReference type="ARBA" id="ARBA00012232"/>
    </source>
</evidence>
<dbReference type="Gene3D" id="3.20.20.60">
    <property type="entry name" value="Phosphoenolpyruvate-binding domains"/>
    <property type="match status" value="1"/>
</dbReference>
<evidence type="ECO:0000256" key="16">
    <source>
        <dbReference type="PIRNR" id="PIRNR000732"/>
    </source>
</evidence>
<feature type="region of interest" description="Disordered" evidence="17">
    <location>
        <begin position="92"/>
        <end position="122"/>
    </location>
</feature>
<comment type="caution">
    <text evidence="19">The sequence shown here is derived from an EMBL/GenBank/DDBJ whole genome shotgun (WGS) entry which is preliminary data.</text>
</comment>
<evidence type="ECO:0000256" key="11">
    <source>
        <dbReference type="ARBA" id="ARBA00022683"/>
    </source>
</evidence>
<comment type="cofactor">
    <cofactor evidence="2 16">
        <name>Mg(2+)</name>
        <dbReference type="ChEBI" id="CHEBI:18420"/>
    </cofactor>
</comment>
<keyword evidence="11 16" id="KW-0598">Phosphotransferase system</keyword>
<dbReference type="InterPro" id="IPR050499">
    <property type="entry name" value="PEP-utilizing_PTS_enzyme"/>
</dbReference>
<keyword evidence="14 16" id="KW-0460">Magnesium</keyword>
<dbReference type="SUPFAM" id="SSF55594">
    <property type="entry name" value="HPr-like"/>
    <property type="match status" value="1"/>
</dbReference>
<dbReference type="PROSITE" id="PS00369">
    <property type="entry name" value="PTS_HPR_HIS"/>
    <property type="match status" value="1"/>
</dbReference>
<dbReference type="PIRSF" id="PIRSF000732">
    <property type="entry name" value="PTS_enzyme_I"/>
    <property type="match status" value="1"/>
</dbReference>
<dbReference type="PROSITE" id="PS51350">
    <property type="entry name" value="PTS_HPR_DOM"/>
    <property type="match status" value="1"/>
</dbReference>
<sequence>MIERSFVVRVHDGLHARPATQFVKLAKSFGADIQISCNGQTASAKSAVKLMLLGIKENDEATLLATGDDEAEALSALTTFLQTPGAGDVALKKAGPSAATAKGEGETASPQGAPDRDGWGVAASEGTALGPTFAFFPPVLKIDPVPVADMGAETARFTAAVDSVTAGFAANKDRPDIGADAAGIIDALIDLARDADFDQAVRAAIADGRDAASAAMTVGTKLTADFETMEDPYIRARAEDMRSVTRQIVLSLLGERDVSLAELPPGAVIVADEITAWDLAKAKLADVAGIVCRKGAATSHVAIMARAYGIPAVLGAAIAEDRLKSALTIGLNGGTGQVFVEPDAATRTALSMAIAREAADRKALEAYRAVEPVTRSGKRIEVAANLGTLAEIPGALETGAMGVGLFRTEFLFMERKTLPTEDEQARTYRTLAEAFAPYPVVIRTLDIGGDKPIAGVDFEHEDNPFLGWRGVRMCLERRDIFKPQLRALLRAAVVGNVKVLLPMIADGGEVEAVKQLFAECRAELDREGVAHGGFELGVMIETPAAVFLAADLARQVDFFSIGTNDLTQYVMAADRLNPKVANLNRTEHPAVLAAIAAACKAAREAGIWIGVCGEAAARPDLIPFFVENGVTELSMSSAAIPRAKRCVTEL</sequence>
<evidence type="ECO:0000256" key="3">
    <source>
        <dbReference type="ARBA" id="ARBA00004496"/>
    </source>
</evidence>
<dbReference type="InterPro" id="IPR008731">
    <property type="entry name" value="PTS_EIN"/>
</dbReference>
<dbReference type="Pfam" id="PF05524">
    <property type="entry name" value="PEP-utilisers_N"/>
    <property type="match status" value="1"/>
</dbReference>
<keyword evidence="10 16" id="KW-0808">Transferase</keyword>
<dbReference type="Gene3D" id="3.30.1340.10">
    <property type="entry name" value="HPr-like"/>
    <property type="match status" value="1"/>
</dbReference>
<dbReference type="PANTHER" id="PTHR46244">
    <property type="entry name" value="PHOSPHOENOLPYRUVATE-PROTEIN PHOSPHOTRANSFERASE"/>
    <property type="match status" value="1"/>
</dbReference>
<evidence type="ECO:0000313" key="19">
    <source>
        <dbReference type="EMBL" id="MFD1881216.1"/>
    </source>
</evidence>
<dbReference type="Gene3D" id="3.50.30.10">
    <property type="entry name" value="Phosphohistidine domain"/>
    <property type="match status" value="1"/>
</dbReference>
<evidence type="ECO:0000256" key="15">
    <source>
        <dbReference type="ARBA" id="ARBA00033235"/>
    </source>
</evidence>
<dbReference type="InterPro" id="IPR036618">
    <property type="entry name" value="PtsI_HPr-bd_sf"/>
</dbReference>
<evidence type="ECO:0000256" key="17">
    <source>
        <dbReference type="SAM" id="MobiDB-lite"/>
    </source>
</evidence>
<protein>
    <recommendedName>
        <fullName evidence="6 16">Phosphoenolpyruvate-protein phosphotransferase</fullName>
        <ecNumber evidence="5 16">2.7.3.9</ecNumber>
    </recommendedName>
    <alternativeName>
        <fullName evidence="15 16">Phosphotransferase system, enzyme I</fullName>
    </alternativeName>
</protein>
<dbReference type="NCBIfam" id="TIGR01003">
    <property type="entry name" value="PTS_HPr_family"/>
    <property type="match status" value="1"/>
</dbReference>
<dbReference type="InterPro" id="IPR008279">
    <property type="entry name" value="PEP-util_enz_mobile_dom"/>
</dbReference>
<keyword evidence="7 16" id="KW-0813">Transport</keyword>
<dbReference type="PRINTS" id="PR01736">
    <property type="entry name" value="PHPHTRNFRASE"/>
</dbReference>
<dbReference type="NCBIfam" id="TIGR01417">
    <property type="entry name" value="PTS_I_fam"/>
    <property type="match status" value="1"/>
</dbReference>
<evidence type="ECO:0000256" key="7">
    <source>
        <dbReference type="ARBA" id="ARBA00022448"/>
    </source>
</evidence>
<evidence type="ECO:0000256" key="13">
    <source>
        <dbReference type="ARBA" id="ARBA00022777"/>
    </source>
</evidence>
<dbReference type="Pfam" id="PF02896">
    <property type="entry name" value="PEP-utilizers_C"/>
    <property type="match status" value="1"/>
</dbReference>
<dbReference type="InterPro" id="IPR001020">
    <property type="entry name" value="PTS_HPr_His_P_site"/>
</dbReference>
<keyword evidence="9 16" id="KW-0762">Sugar transport</keyword>
<dbReference type="InterPro" id="IPR035895">
    <property type="entry name" value="HPr-like_sf"/>
</dbReference>
<evidence type="ECO:0000259" key="18">
    <source>
        <dbReference type="PROSITE" id="PS51350"/>
    </source>
</evidence>
<dbReference type="SUPFAM" id="SSF52009">
    <property type="entry name" value="Phosphohistidine domain"/>
    <property type="match status" value="1"/>
</dbReference>
<evidence type="ECO:0000256" key="4">
    <source>
        <dbReference type="ARBA" id="ARBA00007837"/>
    </source>
</evidence>
<dbReference type="CDD" id="cd00367">
    <property type="entry name" value="PTS-HPr_like"/>
    <property type="match status" value="1"/>
</dbReference>
<dbReference type="Proteomes" id="UP001597213">
    <property type="component" value="Unassembled WGS sequence"/>
</dbReference>
<comment type="similarity">
    <text evidence="4 16">Belongs to the PEP-utilizing enzyme family.</text>
</comment>
<dbReference type="EC" id="2.7.3.9" evidence="5 16"/>
<dbReference type="InterPro" id="IPR036637">
    <property type="entry name" value="Phosphohistidine_dom_sf"/>
</dbReference>
<accession>A0ABW4R4M8</accession>
<dbReference type="Pfam" id="PF00391">
    <property type="entry name" value="PEP-utilizers"/>
    <property type="match status" value="1"/>
</dbReference>
<evidence type="ECO:0000256" key="8">
    <source>
        <dbReference type="ARBA" id="ARBA00022490"/>
    </source>
</evidence>
<proteinExistence type="inferred from homology"/>
<organism evidence="19 20">
    <name type="scientific">Paracoccus pacificus</name>
    <dbReference type="NCBI Taxonomy" id="1463598"/>
    <lineage>
        <taxon>Bacteria</taxon>
        <taxon>Pseudomonadati</taxon>
        <taxon>Pseudomonadota</taxon>
        <taxon>Alphaproteobacteria</taxon>
        <taxon>Rhodobacterales</taxon>
        <taxon>Paracoccaceae</taxon>
        <taxon>Paracoccus</taxon>
    </lineage>
</organism>
<evidence type="ECO:0000313" key="20">
    <source>
        <dbReference type="Proteomes" id="UP001597213"/>
    </source>
</evidence>
<evidence type="ECO:0000256" key="6">
    <source>
        <dbReference type="ARBA" id="ARBA00016544"/>
    </source>
</evidence>
<dbReference type="InterPro" id="IPR023151">
    <property type="entry name" value="PEP_util_CS"/>
</dbReference>
<dbReference type="InterPro" id="IPR040442">
    <property type="entry name" value="Pyrv_kinase-like_dom_sf"/>
</dbReference>
<evidence type="ECO:0000256" key="12">
    <source>
        <dbReference type="ARBA" id="ARBA00022723"/>
    </source>
</evidence>
<dbReference type="Gene3D" id="1.10.274.10">
    <property type="entry name" value="PtsI, HPr-binding domain"/>
    <property type="match status" value="1"/>
</dbReference>
<dbReference type="SUPFAM" id="SSF51621">
    <property type="entry name" value="Phosphoenolpyruvate/pyruvate domain"/>
    <property type="match status" value="1"/>
</dbReference>
<dbReference type="InterPro" id="IPR006318">
    <property type="entry name" value="PTS_EI-like"/>
</dbReference>
<name>A0ABW4R4M8_9RHOB</name>
<evidence type="ECO:0000256" key="1">
    <source>
        <dbReference type="ARBA" id="ARBA00000683"/>
    </source>
</evidence>
<keyword evidence="13 16" id="KW-0418">Kinase</keyword>
<dbReference type="GO" id="GO:0008965">
    <property type="term" value="F:phosphoenolpyruvate-protein phosphotransferase activity"/>
    <property type="evidence" value="ECO:0007669"/>
    <property type="project" value="UniProtKB-EC"/>
</dbReference>
<gene>
    <name evidence="19" type="primary">ptsP</name>
    <name evidence="19" type="ORF">ACFSCT_05740</name>
</gene>
<evidence type="ECO:0000256" key="9">
    <source>
        <dbReference type="ARBA" id="ARBA00022597"/>
    </source>
</evidence>
<keyword evidence="8 16" id="KW-0963">Cytoplasm</keyword>
<comment type="function">
    <text evidence="16">General (non sugar-specific) component of the phosphoenolpyruvate-dependent sugar phosphotransferase system (sugar PTS). This major carbohydrate active-transport system catalyzes the phosphorylation of incoming sugar substrates concomitantly with their translocation across the cell membrane. Enzyme I transfers the phosphoryl group from phosphoenolpyruvate (PEP) to the phosphoryl carrier protein (HPr).</text>
</comment>
<dbReference type="PROSITE" id="PS00742">
    <property type="entry name" value="PEP_ENZYMES_2"/>
    <property type="match status" value="1"/>
</dbReference>
<dbReference type="EMBL" id="JBHUEN010000016">
    <property type="protein sequence ID" value="MFD1881216.1"/>
    <property type="molecule type" value="Genomic_DNA"/>
</dbReference>
<reference evidence="20" key="1">
    <citation type="journal article" date="2019" name="Int. J. Syst. Evol. Microbiol.">
        <title>The Global Catalogue of Microorganisms (GCM) 10K type strain sequencing project: providing services to taxonomists for standard genome sequencing and annotation.</title>
        <authorList>
            <consortium name="The Broad Institute Genomics Platform"/>
            <consortium name="The Broad Institute Genome Sequencing Center for Infectious Disease"/>
            <person name="Wu L."/>
            <person name="Ma J."/>
        </authorList>
    </citation>
    <scope>NUCLEOTIDE SEQUENCE [LARGE SCALE GENOMIC DNA]</scope>
    <source>
        <strain evidence="20">CCUG 56029</strain>
    </source>
</reference>
<evidence type="ECO:0000256" key="14">
    <source>
        <dbReference type="ARBA" id="ARBA00022842"/>
    </source>
</evidence>
<dbReference type="Pfam" id="PF00381">
    <property type="entry name" value="PTS-HPr"/>
    <property type="match status" value="1"/>
</dbReference>
<evidence type="ECO:0000256" key="2">
    <source>
        <dbReference type="ARBA" id="ARBA00001946"/>
    </source>
</evidence>
<dbReference type="InterPro" id="IPR000032">
    <property type="entry name" value="HPr-like"/>
</dbReference>
<feature type="domain" description="HPr" evidence="18">
    <location>
        <begin position="1"/>
        <end position="89"/>
    </location>
</feature>
<comment type="subcellular location">
    <subcellularLocation>
        <location evidence="3 16">Cytoplasm</location>
    </subcellularLocation>
</comment>
<keyword evidence="12 16" id="KW-0479">Metal-binding</keyword>
<dbReference type="PANTHER" id="PTHR46244:SF6">
    <property type="entry name" value="PHOSPHOENOLPYRUVATE-PROTEIN PHOSPHOTRANSFERASE"/>
    <property type="match status" value="1"/>
</dbReference>